<dbReference type="InterPro" id="IPR019725">
    <property type="entry name" value="Phage_T4_P15K_Rpol-bd"/>
</dbReference>
<dbReference type="KEGG" id="vg:9925994"/>
<dbReference type="EMBL" id="GU911519">
    <property type="protein sequence ID" value="ADG36068.1"/>
    <property type="molecule type" value="Genomic_DNA"/>
</dbReference>
<gene>
    <name evidence="1" type="primary">rpbA</name>
    <name evidence="1" type="ORF">Acj61p103</name>
</gene>
<organism evidence="1 2">
    <name type="scientific">Acinetobacter phage Acj61</name>
    <dbReference type="NCBI Taxonomy" id="760732"/>
    <lineage>
        <taxon>Viruses</taxon>
        <taxon>Duplodnaviria</taxon>
        <taxon>Heunggongvirae</taxon>
        <taxon>Uroviricota</taxon>
        <taxon>Caudoviricetes</taxon>
        <taxon>Pantevenvirales</taxon>
        <taxon>Straboviridae</taxon>
        <taxon>Twarogvirinae</taxon>
        <taxon>Lasallevirus</taxon>
        <taxon>Lasallevirus Acj61</taxon>
        <taxon>Acinetobacter virus Acj61</taxon>
    </lineage>
</organism>
<dbReference type="Proteomes" id="UP000008730">
    <property type="component" value="Segment"/>
</dbReference>
<proteinExistence type="predicted"/>
<name>E5E484_9CAUD</name>
<reference evidence="1 2" key="1">
    <citation type="journal article" date="2010" name="Virol. J.">
        <title>Genomes of the T4-related bacteriophages as windows on microbial genome evolution.</title>
        <authorList>
            <person name="Petrov V.M."/>
            <person name="Ratnayaka S."/>
            <person name="Nolan J.M."/>
            <person name="Miller E.S."/>
            <person name="Karam J.D."/>
        </authorList>
    </citation>
    <scope>NUCLEOTIDE SEQUENCE [LARGE SCALE GENOMIC DNA]</scope>
</reference>
<accession>E5E484</accession>
<dbReference type="RefSeq" id="YP_004009720.1">
    <property type="nucleotide sequence ID" value="NC_014661.1"/>
</dbReference>
<keyword evidence="2" id="KW-1185">Reference proteome</keyword>
<dbReference type="GeneID" id="9925994"/>
<dbReference type="OrthoDB" id="12948at10239"/>
<dbReference type="Pfam" id="PF10789">
    <property type="entry name" value="Phage_RpbA"/>
    <property type="match status" value="1"/>
</dbReference>
<sequence length="124" mass="14279">MNNSMTMITPADIQPKKTRGESCDQRVRNAWKLQMPEADKAKFEHFPGYVKCQLFREFDFEVQAIWVKLMKDARLKAIEDGAKFVKVDGIERLEDAFCSDSDELLITAAQLWLEDFATRSAKGE</sequence>
<protein>
    <submittedName>
        <fullName evidence="1">RpbA RNA polymerase binding protein</fullName>
    </submittedName>
</protein>
<evidence type="ECO:0000313" key="1">
    <source>
        <dbReference type="EMBL" id="ADG36068.1"/>
    </source>
</evidence>
<evidence type="ECO:0000313" key="2">
    <source>
        <dbReference type="Proteomes" id="UP000008730"/>
    </source>
</evidence>